<dbReference type="GO" id="GO:0016810">
    <property type="term" value="F:hydrolase activity, acting on carbon-nitrogen (but not peptide) bonds"/>
    <property type="evidence" value="ECO:0007669"/>
    <property type="project" value="InterPro"/>
</dbReference>
<organism evidence="2 3">
    <name type="scientific">Microbacterium immunditiarum</name>
    <dbReference type="NCBI Taxonomy" id="337480"/>
    <lineage>
        <taxon>Bacteria</taxon>
        <taxon>Bacillati</taxon>
        <taxon>Actinomycetota</taxon>
        <taxon>Actinomycetes</taxon>
        <taxon>Micrococcales</taxon>
        <taxon>Microbacteriaceae</taxon>
        <taxon>Microbacterium</taxon>
    </lineage>
</organism>
<evidence type="ECO:0000313" key="3">
    <source>
        <dbReference type="Proteomes" id="UP000576969"/>
    </source>
</evidence>
<dbReference type="AlphaFoldDB" id="A0A7Y9GRW9"/>
<dbReference type="InterPro" id="IPR011330">
    <property type="entry name" value="Glyco_hydro/deAcase_b/a-brl"/>
</dbReference>
<comment type="caution">
    <text evidence="2">The sequence shown here is derived from an EMBL/GenBank/DDBJ whole genome shotgun (WGS) entry which is preliminary data.</text>
</comment>
<gene>
    <name evidence="2" type="ORF">BJ991_003567</name>
</gene>
<dbReference type="PANTHER" id="PTHR43123:SF4">
    <property type="entry name" value="POLYSACCHARIDE DEACETYLASE"/>
    <property type="match status" value="1"/>
</dbReference>
<reference evidence="2 3" key="1">
    <citation type="submission" date="2020-07" db="EMBL/GenBank/DDBJ databases">
        <title>Sequencing the genomes of 1000 actinobacteria strains.</title>
        <authorList>
            <person name="Klenk H.-P."/>
        </authorList>
    </citation>
    <scope>NUCLEOTIDE SEQUENCE [LARGE SCALE GENOMIC DNA]</scope>
    <source>
        <strain evidence="2 3">DSM 24662</strain>
    </source>
</reference>
<name>A0A7Y9GRW9_9MICO</name>
<dbReference type="InterPro" id="IPR002509">
    <property type="entry name" value="NODB_dom"/>
</dbReference>
<dbReference type="Gene3D" id="3.20.20.370">
    <property type="entry name" value="Glycoside hydrolase/deacetylase"/>
    <property type="match status" value="1"/>
</dbReference>
<dbReference type="Pfam" id="PF01522">
    <property type="entry name" value="Polysacc_deac_1"/>
    <property type="match status" value="1"/>
</dbReference>
<accession>A0A7Y9GRW9</accession>
<protein>
    <submittedName>
        <fullName evidence="2">Peptidoglycan/xylan/chitin deacetylase (PgdA/CDA1 family)</fullName>
    </submittedName>
</protein>
<dbReference type="Proteomes" id="UP000576969">
    <property type="component" value="Unassembled WGS sequence"/>
</dbReference>
<dbReference type="EMBL" id="JACCBV010000001">
    <property type="protein sequence ID" value="NYE21539.1"/>
    <property type="molecule type" value="Genomic_DNA"/>
</dbReference>
<dbReference type="PANTHER" id="PTHR43123">
    <property type="entry name" value="POLYSACCHARIDE DEACETYLASE-RELATED"/>
    <property type="match status" value="1"/>
</dbReference>
<dbReference type="RefSeq" id="WP_179492239.1">
    <property type="nucleotide sequence ID" value="NZ_JACCBV010000001.1"/>
</dbReference>
<proteinExistence type="predicted"/>
<dbReference type="GO" id="GO:0005975">
    <property type="term" value="P:carbohydrate metabolic process"/>
    <property type="evidence" value="ECO:0007669"/>
    <property type="project" value="InterPro"/>
</dbReference>
<dbReference type="SUPFAM" id="SSF88713">
    <property type="entry name" value="Glycoside hydrolase/deacetylase"/>
    <property type="match status" value="1"/>
</dbReference>
<sequence length="289" mass="31790">MTNWKSAREAARRTVAWPSDATIAMSIGVALEAFDNQSHVALQAQKGTRDAFSLSYGEYGVRTGVWRLLDLFDEYGVHASFSISGKIAADWPQVVAAIADAGHDVVGHGWVNDRFMNEAGEEGERRTVADTLDAIQAASGVRPTGWASPANSSTDKTPDIMLDAGITWLGDDASDDVPFLQDVGDRVIAVLPKANMAANDFVHWIMPNNGTEVFFQGFRDQFDTCYAEGLAGFPSWTDIVLHCHMAGRPSFIPTLRRTLEHAKAHENVWWCTKQSMADWVLSNPEGFQR</sequence>
<feature type="domain" description="NodB homology" evidence="1">
    <location>
        <begin position="50"/>
        <end position="271"/>
    </location>
</feature>
<evidence type="ECO:0000259" key="1">
    <source>
        <dbReference type="PROSITE" id="PS51677"/>
    </source>
</evidence>
<keyword evidence="3" id="KW-1185">Reference proteome</keyword>
<dbReference type="PROSITE" id="PS51677">
    <property type="entry name" value="NODB"/>
    <property type="match status" value="1"/>
</dbReference>
<evidence type="ECO:0000313" key="2">
    <source>
        <dbReference type="EMBL" id="NYE21539.1"/>
    </source>
</evidence>